<dbReference type="Proteomes" id="UP000091857">
    <property type="component" value="Chromosome 6"/>
</dbReference>
<name>A0ACB7HKE4_MANES</name>
<reference evidence="2" key="1">
    <citation type="journal article" date="2016" name="Nat. Biotechnol.">
        <title>Sequencing wild and cultivated cassava and related species reveals extensive interspecific hybridization and genetic diversity.</title>
        <authorList>
            <person name="Bredeson J.V."/>
            <person name="Lyons J.B."/>
            <person name="Prochnik S.E."/>
            <person name="Wu G.A."/>
            <person name="Ha C.M."/>
            <person name="Edsinger-Gonzales E."/>
            <person name="Grimwood J."/>
            <person name="Schmutz J."/>
            <person name="Rabbi I.Y."/>
            <person name="Egesi C."/>
            <person name="Nauluvula P."/>
            <person name="Lebot V."/>
            <person name="Ndunguru J."/>
            <person name="Mkamilo G."/>
            <person name="Bart R.S."/>
            <person name="Setter T.L."/>
            <person name="Gleadow R.M."/>
            <person name="Kulakow P."/>
            <person name="Ferguson M.E."/>
            <person name="Rounsley S."/>
            <person name="Rokhsar D.S."/>
        </authorList>
    </citation>
    <scope>NUCLEOTIDE SEQUENCE [LARGE SCALE GENOMIC DNA]</scope>
    <source>
        <strain evidence="2">cv. AM560-2</strain>
    </source>
</reference>
<accession>A0ACB7HKE4</accession>
<dbReference type="EMBL" id="CM004392">
    <property type="protein sequence ID" value="KAG8652158.1"/>
    <property type="molecule type" value="Genomic_DNA"/>
</dbReference>
<comment type="caution">
    <text evidence="1">The sequence shown here is derived from an EMBL/GenBank/DDBJ whole genome shotgun (WGS) entry which is preliminary data.</text>
</comment>
<organism evidence="1 2">
    <name type="scientific">Manihot esculenta</name>
    <name type="common">Cassava</name>
    <name type="synonym">Jatropha manihot</name>
    <dbReference type="NCBI Taxonomy" id="3983"/>
    <lineage>
        <taxon>Eukaryota</taxon>
        <taxon>Viridiplantae</taxon>
        <taxon>Streptophyta</taxon>
        <taxon>Embryophyta</taxon>
        <taxon>Tracheophyta</taxon>
        <taxon>Spermatophyta</taxon>
        <taxon>Magnoliopsida</taxon>
        <taxon>eudicotyledons</taxon>
        <taxon>Gunneridae</taxon>
        <taxon>Pentapetalae</taxon>
        <taxon>rosids</taxon>
        <taxon>fabids</taxon>
        <taxon>Malpighiales</taxon>
        <taxon>Euphorbiaceae</taxon>
        <taxon>Crotonoideae</taxon>
        <taxon>Manihoteae</taxon>
        <taxon>Manihot</taxon>
    </lineage>
</organism>
<evidence type="ECO:0000313" key="2">
    <source>
        <dbReference type="Proteomes" id="UP000091857"/>
    </source>
</evidence>
<proteinExistence type="predicted"/>
<protein>
    <submittedName>
        <fullName evidence="1">Uncharacterized protein</fullName>
    </submittedName>
</protein>
<evidence type="ECO:0000313" key="1">
    <source>
        <dbReference type="EMBL" id="KAG8652158.1"/>
    </source>
</evidence>
<gene>
    <name evidence="1" type="ORF">MANES_06G059330v8</name>
</gene>
<keyword evidence="2" id="KW-1185">Reference proteome</keyword>
<sequence length="386" mass="43588">MPSFCNFKTELNKVLFEGDSFYREVILNRPTKLNSLDYEVISLMLKNFRDFETDSTVKFVILKANGRAFSAGGDVVSIVSSMITGHWCFGARFYKKQFNLDYLLATYKKPLLPLIDGIVMGGGAGLCMNGRFRIVTEKAVFAMPEASIGLFPDVGASHFLSRLPGNFGEYLGLTGGRLNGAEMLACGLATHFLFSKDLSLLETALKTLPSSDMTIIYQVINKFAQKPKLKQDTIYQTQRLETINKCFSKDTVEEILLALENEVKNNPEIWINKAINSMKAASPTSLKITLRSIRAGRLQNLKLCLTREYTICCNVLRATVSNDLYEGSRAMLFDKDKKPKWEPSKLELVSKEMVDRYFNGIDEDDWKYLQIPERSVTSMDVLMPKL</sequence>